<dbReference type="PANTHER" id="PTHR11993:SF10">
    <property type="entry name" value="NADH DEHYDROGENASE [UBIQUINONE] IRON-SULFUR PROTEIN 2, MITOCHONDRIAL"/>
    <property type="match status" value="1"/>
</dbReference>
<dbReference type="Pfam" id="PF00346">
    <property type="entry name" value="Complex1_49kDa"/>
    <property type="match status" value="2"/>
</dbReference>
<dbReference type="GO" id="GO:0048038">
    <property type="term" value="F:quinone binding"/>
    <property type="evidence" value="ECO:0007669"/>
    <property type="project" value="InterPro"/>
</dbReference>
<feature type="domain" description="NADH-quinone oxidoreductase subunit D" evidence="1">
    <location>
        <begin position="130"/>
        <end position="297"/>
    </location>
</feature>
<evidence type="ECO:0000259" key="1">
    <source>
        <dbReference type="Pfam" id="PF00346"/>
    </source>
</evidence>
<dbReference type="EC" id="1.6.5.3" evidence="2"/>
<dbReference type="SUPFAM" id="SSF56762">
    <property type="entry name" value="HydB/Nqo4-like"/>
    <property type="match status" value="1"/>
</dbReference>
<gene>
    <name evidence="2" type="ORF">MNBD_BACTEROID01-624</name>
</gene>
<evidence type="ECO:0000313" key="2">
    <source>
        <dbReference type="EMBL" id="VAW19458.1"/>
    </source>
</evidence>
<dbReference type="PANTHER" id="PTHR11993">
    <property type="entry name" value="NADH-UBIQUINONE OXIDOREDUCTASE 49 KDA SUBUNIT"/>
    <property type="match status" value="1"/>
</dbReference>
<reference evidence="2" key="1">
    <citation type="submission" date="2018-06" db="EMBL/GenBank/DDBJ databases">
        <authorList>
            <person name="Zhirakovskaya E."/>
        </authorList>
    </citation>
    <scope>NUCLEOTIDE SEQUENCE</scope>
</reference>
<dbReference type="GO" id="GO:0051287">
    <property type="term" value="F:NAD binding"/>
    <property type="evidence" value="ECO:0007669"/>
    <property type="project" value="InterPro"/>
</dbReference>
<dbReference type="EMBL" id="UOEP01000099">
    <property type="protein sequence ID" value="VAW19458.1"/>
    <property type="molecule type" value="Genomic_DNA"/>
</dbReference>
<keyword evidence="2" id="KW-0830">Ubiquinone</keyword>
<proteinExistence type="inferred from homology"/>
<accession>A0A3B0TNC5</accession>
<name>A0A3B0TNC5_9ZZZZ</name>
<dbReference type="InterPro" id="IPR022885">
    <property type="entry name" value="NDH1_su_D/H"/>
</dbReference>
<sequence length="375" mass="42605">MSEEVIKNIIVREDEDYIINMGPQHPSTHGVLRLEVCLNGETVKYLTPHIGYIHRAIEKMCESDTYTQIIHLTDRMDYLSAHINNEAVCLAVENALEVDIPERVKYIRVVLAELSRIASHHLWWSAFGMDLGALTTFFYGMRDREKILAIFEESFGSRLLHSFNTPGGLMHDVHPAFQKHTMDFVRYFRGKLPEYKQLLTDNVIFQMRTKGIGVMNRDTAISYGITGPSGRGSGFSCDIRKAAPYGIYNQVDFKEVLYDKGDSFARYMVRMDEMEESLNIIEQLVDNIPGGGFTAKMKPVIKLPEGEYFQRIETARGELGVYIVSDGKKHPYRVKFRSPNFSNLFILNTLASGSKIADLVAICGSLDLVIPDIDR</sequence>
<dbReference type="Gene3D" id="1.10.645.10">
    <property type="entry name" value="Cytochrome-c3 Hydrogenase, chain B"/>
    <property type="match status" value="1"/>
</dbReference>
<feature type="domain" description="NADH-quinone oxidoreductase subunit D" evidence="1">
    <location>
        <begin position="300"/>
        <end position="375"/>
    </location>
</feature>
<organism evidence="2">
    <name type="scientific">hydrothermal vent metagenome</name>
    <dbReference type="NCBI Taxonomy" id="652676"/>
    <lineage>
        <taxon>unclassified sequences</taxon>
        <taxon>metagenomes</taxon>
        <taxon>ecological metagenomes</taxon>
    </lineage>
</organism>
<dbReference type="HAMAP" id="MF_01358">
    <property type="entry name" value="NDH1_NuoD"/>
    <property type="match status" value="1"/>
</dbReference>
<protein>
    <submittedName>
        <fullName evidence="2">NADH-ubiquinone oxidoreductase chain D</fullName>
        <ecNumber evidence="2">1.6.5.3</ecNumber>
    </submittedName>
</protein>
<dbReference type="InterPro" id="IPR001135">
    <property type="entry name" value="NADH_Q_OxRdtase_suD"/>
</dbReference>
<dbReference type="InterPro" id="IPR029014">
    <property type="entry name" value="NiFe-Hase_large"/>
</dbReference>
<dbReference type="GO" id="GO:0016651">
    <property type="term" value="F:oxidoreductase activity, acting on NAD(P)H"/>
    <property type="evidence" value="ECO:0007669"/>
    <property type="project" value="InterPro"/>
</dbReference>
<keyword evidence="2" id="KW-0560">Oxidoreductase</keyword>
<dbReference type="AlphaFoldDB" id="A0A3B0TNC5"/>